<comment type="similarity">
    <text evidence="1">Belongs to the UPF0065 (bug) family.</text>
</comment>
<evidence type="ECO:0000256" key="1">
    <source>
        <dbReference type="ARBA" id="ARBA00006987"/>
    </source>
</evidence>
<keyword evidence="2" id="KW-0732">Signal</keyword>
<evidence type="ECO:0000313" key="4">
    <source>
        <dbReference type="Proteomes" id="UP000626786"/>
    </source>
</evidence>
<comment type="caution">
    <text evidence="3">The sequence shown here is derived from an EMBL/GenBank/DDBJ whole genome shotgun (WGS) entry which is preliminary data.</text>
</comment>
<dbReference type="RefSeq" id="WP_191694262.1">
    <property type="nucleotide sequence ID" value="NZ_JACSQN010000006.1"/>
</dbReference>
<dbReference type="PIRSF" id="PIRSF017082">
    <property type="entry name" value="YflP"/>
    <property type="match status" value="1"/>
</dbReference>
<dbReference type="PANTHER" id="PTHR42928">
    <property type="entry name" value="TRICARBOXYLATE-BINDING PROTEIN"/>
    <property type="match status" value="1"/>
</dbReference>
<organism evidence="3 4">
    <name type="scientific">Sporosarcina quadrami</name>
    <dbReference type="NCBI Taxonomy" id="2762234"/>
    <lineage>
        <taxon>Bacteria</taxon>
        <taxon>Bacillati</taxon>
        <taxon>Bacillota</taxon>
        <taxon>Bacilli</taxon>
        <taxon>Bacillales</taxon>
        <taxon>Caryophanaceae</taxon>
        <taxon>Sporosarcina</taxon>
    </lineage>
</organism>
<dbReference type="EMBL" id="JACSQN010000006">
    <property type="protein sequence ID" value="MBD7984564.1"/>
    <property type="molecule type" value="Genomic_DNA"/>
</dbReference>
<dbReference type="Gene3D" id="3.40.190.10">
    <property type="entry name" value="Periplasmic binding protein-like II"/>
    <property type="match status" value="1"/>
</dbReference>
<feature type="chain" id="PRO_5046307821" evidence="2">
    <location>
        <begin position="21"/>
        <end position="326"/>
    </location>
</feature>
<sequence>MKVLTSLKVLAVGVLVMGMAACSKSGSEAESADSYPSRAISLTIPYAAGGSADLQARIISDFVDKDLGETVNVISKPGGAGSTGMTAVKSAKPDGYNIILTAVGPSTLTPNANNVGYDVTTDFKQVSQISEAPYGIVVNSGSGISTLEELLDMAREKKVTYGTTGAGLHQHVVTAAFVKSQGDLDMEHIPFEGGAEAVTALLGNHINASVNTISEVIPHAGNGLTILAVTSDERLEELPDIPTFKELGYELIGKGAWFGIMAPKDTPDEIVSKLDDSIKKALEDPAVIEQFKKAGIPIAYLNAEEFTQKVIDENEKNKEVVTSLNN</sequence>
<gene>
    <name evidence="3" type="ORF">H9649_08230</name>
</gene>
<name>A0ABR8U949_9BACL</name>
<dbReference type="Pfam" id="PF03401">
    <property type="entry name" value="TctC"/>
    <property type="match status" value="1"/>
</dbReference>
<dbReference type="PANTHER" id="PTHR42928:SF5">
    <property type="entry name" value="BLR1237 PROTEIN"/>
    <property type="match status" value="1"/>
</dbReference>
<keyword evidence="4" id="KW-1185">Reference proteome</keyword>
<dbReference type="InterPro" id="IPR042100">
    <property type="entry name" value="Bug_dom1"/>
</dbReference>
<dbReference type="CDD" id="cd07012">
    <property type="entry name" value="PBP2_Bug_TTT"/>
    <property type="match status" value="1"/>
</dbReference>
<dbReference type="PROSITE" id="PS51257">
    <property type="entry name" value="PROKAR_LIPOPROTEIN"/>
    <property type="match status" value="1"/>
</dbReference>
<dbReference type="SUPFAM" id="SSF53850">
    <property type="entry name" value="Periplasmic binding protein-like II"/>
    <property type="match status" value="1"/>
</dbReference>
<reference evidence="3 4" key="1">
    <citation type="submission" date="2020-08" db="EMBL/GenBank/DDBJ databases">
        <title>A Genomic Blueprint of the Chicken Gut Microbiome.</title>
        <authorList>
            <person name="Gilroy R."/>
            <person name="Ravi A."/>
            <person name="Getino M."/>
            <person name="Pursley I."/>
            <person name="Horton D.L."/>
            <person name="Alikhan N.-F."/>
            <person name="Baker D."/>
            <person name="Gharbi K."/>
            <person name="Hall N."/>
            <person name="Watson M."/>
            <person name="Adriaenssens E.M."/>
            <person name="Foster-Nyarko E."/>
            <person name="Jarju S."/>
            <person name="Secka A."/>
            <person name="Antonio M."/>
            <person name="Oren A."/>
            <person name="Chaudhuri R."/>
            <person name="La Ragione R.M."/>
            <person name="Hildebrand F."/>
            <person name="Pallen M.J."/>
        </authorList>
    </citation>
    <scope>NUCLEOTIDE SEQUENCE [LARGE SCALE GENOMIC DNA]</scope>
    <source>
        <strain evidence="3 4">Sa2YVA2</strain>
    </source>
</reference>
<evidence type="ECO:0000256" key="2">
    <source>
        <dbReference type="SAM" id="SignalP"/>
    </source>
</evidence>
<accession>A0ABR8U949</accession>
<dbReference type="Gene3D" id="3.40.190.150">
    <property type="entry name" value="Bordetella uptake gene, domain 1"/>
    <property type="match status" value="1"/>
</dbReference>
<protein>
    <submittedName>
        <fullName evidence="3">Tripartite tricarboxylate transporter substrate binding protein</fullName>
    </submittedName>
</protein>
<dbReference type="InterPro" id="IPR005064">
    <property type="entry name" value="BUG"/>
</dbReference>
<dbReference type="Proteomes" id="UP000626786">
    <property type="component" value="Unassembled WGS sequence"/>
</dbReference>
<feature type="signal peptide" evidence="2">
    <location>
        <begin position="1"/>
        <end position="20"/>
    </location>
</feature>
<evidence type="ECO:0000313" key="3">
    <source>
        <dbReference type="EMBL" id="MBD7984564.1"/>
    </source>
</evidence>
<proteinExistence type="inferred from homology"/>